<dbReference type="SUPFAM" id="SSF53067">
    <property type="entry name" value="Actin-like ATPase domain"/>
    <property type="match status" value="2"/>
</dbReference>
<evidence type="ECO:0000259" key="1">
    <source>
        <dbReference type="Pfam" id="PF02541"/>
    </source>
</evidence>
<feature type="domain" description="Ppx/GppA phosphatase N-terminal" evidence="1">
    <location>
        <begin position="42"/>
        <end position="288"/>
    </location>
</feature>
<dbReference type="Pfam" id="PF02541">
    <property type="entry name" value="Ppx-GppA"/>
    <property type="match status" value="1"/>
</dbReference>
<gene>
    <name evidence="2" type="primary">ppx</name>
    <name evidence="2" type="ORF">RCZ01_23650</name>
</gene>
<organism evidence="2 3">
    <name type="scientific">Capnocytophaga felis</name>
    <dbReference type="NCBI Taxonomy" id="2267611"/>
    <lineage>
        <taxon>Bacteria</taxon>
        <taxon>Pseudomonadati</taxon>
        <taxon>Bacteroidota</taxon>
        <taxon>Flavobacteriia</taxon>
        <taxon>Flavobacteriales</taxon>
        <taxon>Flavobacteriaceae</taxon>
        <taxon>Capnocytophaga</taxon>
    </lineage>
</organism>
<sequence>MKIKKLGAIDIGSNGVRLLISNVLESEDKSPMFKKSSLVRVPIRLGADVFLDGQISDENISRLSDSMQAFDLLMKVNKVEKYMACATSAMREASNGQEVVEKIFKKTGVKIRIIDGSEEAKIIASTDIHSLIEKQGKSYLYIDVGGGSTEFTVFVDGKIINSRSFPIGTVRLLDGMVSSKMWKEAEDWIKENTKNISSIEAIGSGGNINKIFKDSEKKEGKPLTYKYLKDHSKYLSSFTYEERIRVLGFNPDRADVILYALQVYTNAMKWGQAKIIHVPRIGLADGIIKTIYYNDLSKNKK</sequence>
<dbReference type="Proteomes" id="UP000398217">
    <property type="component" value="Unassembled WGS sequence"/>
</dbReference>
<keyword evidence="3" id="KW-1185">Reference proteome</keyword>
<accession>A0A5M4BBV3</accession>
<protein>
    <submittedName>
        <fullName evidence="2">Exopolyphosphatase</fullName>
    </submittedName>
</protein>
<evidence type="ECO:0000313" key="3">
    <source>
        <dbReference type="Proteomes" id="UP000398217"/>
    </source>
</evidence>
<dbReference type="OrthoDB" id="9814545at2"/>
<dbReference type="RefSeq" id="WP_155285682.1">
    <property type="nucleotide sequence ID" value="NZ_BLBC01000021.1"/>
</dbReference>
<dbReference type="Gene3D" id="3.30.420.40">
    <property type="match status" value="1"/>
</dbReference>
<dbReference type="InterPro" id="IPR043129">
    <property type="entry name" value="ATPase_NBD"/>
</dbReference>
<dbReference type="InterPro" id="IPR003695">
    <property type="entry name" value="Ppx_GppA_N"/>
</dbReference>
<proteinExistence type="predicted"/>
<dbReference type="PANTHER" id="PTHR30005:SF0">
    <property type="entry name" value="RETROGRADE REGULATION PROTEIN 2"/>
    <property type="match status" value="1"/>
</dbReference>
<dbReference type="AlphaFoldDB" id="A0A5M4BBV3"/>
<dbReference type="GO" id="GO:0016462">
    <property type="term" value="F:pyrophosphatase activity"/>
    <property type="evidence" value="ECO:0007669"/>
    <property type="project" value="TreeGrafter"/>
</dbReference>
<evidence type="ECO:0000313" key="2">
    <source>
        <dbReference type="EMBL" id="GET47063.1"/>
    </source>
</evidence>
<comment type="caution">
    <text evidence="2">The sequence shown here is derived from an EMBL/GenBank/DDBJ whole genome shotgun (WGS) entry which is preliminary data.</text>
</comment>
<dbReference type="Gene3D" id="3.30.420.150">
    <property type="entry name" value="Exopolyphosphatase. Domain 2"/>
    <property type="match status" value="1"/>
</dbReference>
<name>A0A5M4BBV3_9FLAO</name>
<reference evidence="3" key="1">
    <citation type="journal article" date="2020" name="Int. J. Syst. Evol. Microbiol.">
        <title>Capnocytophaga felis sp. nov. isolated from the feline oral cavity.</title>
        <authorList>
            <person name="Suzuki M."/>
            <person name="Umeda K."/>
            <person name="Kimura M."/>
            <person name="Imaoka K."/>
            <person name="Morikawa S."/>
            <person name="Maeda K."/>
        </authorList>
    </citation>
    <scope>NUCLEOTIDE SEQUENCE [LARGE SCALE GENOMIC DNA]</scope>
    <source>
        <strain evidence="3">KC07070</strain>
    </source>
</reference>
<dbReference type="CDD" id="cd24006">
    <property type="entry name" value="ASKHA_NBD_PPX_GppA"/>
    <property type="match status" value="1"/>
</dbReference>
<dbReference type="PANTHER" id="PTHR30005">
    <property type="entry name" value="EXOPOLYPHOSPHATASE"/>
    <property type="match status" value="1"/>
</dbReference>
<dbReference type="InterPro" id="IPR050273">
    <property type="entry name" value="GppA/Ppx_hydrolase"/>
</dbReference>
<dbReference type="EMBL" id="BLBC01000021">
    <property type="protein sequence ID" value="GET47063.1"/>
    <property type="molecule type" value="Genomic_DNA"/>
</dbReference>